<dbReference type="SMART" id="SM00184">
    <property type="entry name" value="RING"/>
    <property type="match status" value="1"/>
</dbReference>
<dbReference type="Gene3D" id="3.30.40.10">
    <property type="entry name" value="Zinc/RING finger domain, C3HC4 (zinc finger)"/>
    <property type="match status" value="1"/>
</dbReference>
<organism evidence="4 5">
    <name type="scientific">Gracilariopsis chorda</name>
    <dbReference type="NCBI Taxonomy" id="448386"/>
    <lineage>
        <taxon>Eukaryota</taxon>
        <taxon>Rhodophyta</taxon>
        <taxon>Florideophyceae</taxon>
        <taxon>Rhodymeniophycidae</taxon>
        <taxon>Gracilariales</taxon>
        <taxon>Gracilariaceae</taxon>
        <taxon>Gracilariopsis</taxon>
    </lineage>
</organism>
<keyword evidence="1" id="KW-0862">Zinc</keyword>
<proteinExistence type="predicted"/>
<dbReference type="EMBL" id="NBIV01000016">
    <property type="protein sequence ID" value="PXF48141.1"/>
    <property type="molecule type" value="Genomic_DNA"/>
</dbReference>
<dbReference type="Proteomes" id="UP000247409">
    <property type="component" value="Unassembled WGS sequence"/>
</dbReference>
<gene>
    <name evidence="4" type="ORF">BWQ96_02093</name>
</gene>
<evidence type="ECO:0000313" key="4">
    <source>
        <dbReference type="EMBL" id="PXF48141.1"/>
    </source>
</evidence>
<keyword evidence="5" id="KW-1185">Reference proteome</keyword>
<evidence type="ECO:0000259" key="3">
    <source>
        <dbReference type="PROSITE" id="PS50089"/>
    </source>
</evidence>
<accession>A0A2V3J158</accession>
<dbReference type="SUPFAM" id="SSF57850">
    <property type="entry name" value="RING/U-box"/>
    <property type="match status" value="1"/>
</dbReference>
<evidence type="ECO:0000256" key="2">
    <source>
        <dbReference type="SAM" id="MobiDB-lite"/>
    </source>
</evidence>
<comment type="caution">
    <text evidence="4">The sequence shown here is derived from an EMBL/GenBank/DDBJ whole genome shotgun (WGS) entry which is preliminary data.</text>
</comment>
<dbReference type="InterPro" id="IPR013083">
    <property type="entry name" value="Znf_RING/FYVE/PHD"/>
</dbReference>
<dbReference type="PROSITE" id="PS50089">
    <property type="entry name" value="ZF_RING_2"/>
    <property type="match status" value="1"/>
</dbReference>
<reference evidence="4 5" key="1">
    <citation type="journal article" date="2018" name="Mol. Biol. Evol.">
        <title>Analysis of the draft genome of the red seaweed Gracilariopsis chorda provides insights into genome size evolution in Rhodophyta.</title>
        <authorList>
            <person name="Lee J."/>
            <person name="Yang E.C."/>
            <person name="Graf L."/>
            <person name="Yang J.H."/>
            <person name="Qiu H."/>
            <person name="Zel Zion U."/>
            <person name="Chan C.X."/>
            <person name="Stephens T.G."/>
            <person name="Weber A.P.M."/>
            <person name="Boo G.H."/>
            <person name="Boo S.M."/>
            <person name="Kim K.M."/>
            <person name="Shin Y."/>
            <person name="Jung M."/>
            <person name="Lee S.J."/>
            <person name="Yim H.S."/>
            <person name="Lee J.H."/>
            <person name="Bhattacharya D."/>
            <person name="Yoon H.S."/>
        </authorList>
    </citation>
    <scope>NUCLEOTIDE SEQUENCE [LARGE SCALE GENOMIC DNA]</scope>
    <source>
        <strain evidence="4 5">SKKU-2015</strain>
        <tissue evidence="4">Whole body</tissue>
    </source>
</reference>
<dbReference type="CDD" id="cd16647">
    <property type="entry name" value="mRING-HC-C3HC5_NEU1"/>
    <property type="match status" value="1"/>
</dbReference>
<dbReference type="InterPro" id="IPR001841">
    <property type="entry name" value="Znf_RING"/>
</dbReference>
<dbReference type="AlphaFoldDB" id="A0A2V3J158"/>
<name>A0A2V3J158_9FLOR</name>
<feature type="region of interest" description="Disordered" evidence="2">
    <location>
        <begin position="81"/>
        <end position="118"/>
    </location>
</feature>
<dbReference type="GO" id="GO:0008270">
    <property type="term" value="F:zinc ion binding"/>
    <property type="evidence" value="ECO:0007669"/>
    <property type="project" value="UniProtKB-KW"/>
</dbReference>
<keyword evidence="1" id="KW-0863">Zinc-finger</keyword>
<keyword evidence="1" id="KW-0479">Metal-binding</keyword>
<feature type="domain" description="RING-type" evidence="3">
    <location>
        <begin position="290"/>
        <end position="329"/>
    </location>
</feature>
<evidence type="ECO:0000313" key="5">
    <source>
        <dbReference type="Proteomes" id="UP000247409"/>
    </source>
</evidence>
<dbReference type="PANTHER" id="PTHR46519">
    <property type="entry name" value="RING/U-BOX SUPERFAMILY PROTEIN"/>
    <property type="match status" value="1"/>
</dbReference>
<sequence>MSQPPQSPQPPRRARAQAGEQIRIVRELWLLRERSRVRAAERRFVAELERLLGRRAYSSPPPPLSHVSFVEPVSAVPPVPPPPMPTPPISARTRPTPLTPSVFESEPPPRGESSPVRERRGAAIDGIELLRARQPVTNLIAQFRARLEGDDTTPPFNTIVRSRSFGQLSRQRAVSVMLESEFRHQLEALISRRDAAPPTQRPLQPPLDLETPITHPSHSELTGLVRALQQEVTVLKNVMSASFDLQLDIQRAIRQEVCAAMANSSAKQVPDSSSCAVQAASARAVKAGACTVCLENSVDCVLYACGHMCTCSLCARQLLSSGQKCPICRAPVRDVVRAFIVTETAAS</sequence>
<dbReference type="OrthoDB" id="3635at2759"/>
<dbReference type="STRING" id="448386.A0A2V3J158"/>
<protein>
    <submittedName>
        <fullName evidence="4">Protein neuralized</fullName>
    </submittedName>
</protein>
<dbReference type="Pfam" id="PF13920">
    <property type="entry name" value="zf-C3HC4_3"/>
    <property type="match status" value="1"/>
</dbReference>
<evidence type="ECO:0000256" key="1">
    <source>
        <dbReference type="PROSITE-ProRule" id="PRU00175"/>
    </source>
</evidence>
<dbReference type="PANTHER" id="PTHR46519:SF2">
    <property type="entry name" value="RING_U-BOX SUPERFAMILY PROTEIN"/>
    <property type="match status" value="1"/>
</dbReference>